<comment type="subcellular location">
    <subcellularLocation>
        <location evidence="1">Membrane</location>
        <topology evidence="1">Multi-pass membrane protein</topology>
    </subcellularLocation>
</comment>
<dbReference type="PANTHER" id="PTHR11266">
    <property type="entry name" value="PEROXISOMAL MEMBRANE PROTEIN 2, PXMP2 MPV17"/>
    <property type="match status" value="1"/>
</dbReference>
<evidence type="ECO:0000256" key="6">
    <source>
        <dbReference type="RuleBase" id="RU363053"/>
    </source>
</evidence>
<dbReference type="PANTHER" id="PTHR11266:SF17">
    <property type="entry name" value="PROTEIN MPV17"/>
    <property type="match status" value="1"/>
</dbReference>
<keyword evidence="3 6" id="KW-0812">Transmembrane</keyword>
<evidence type="ECO:0000256" key="5">
    <source>
        <dbReference type="ARBA" id="ARBA00023136"/>
    </source>
</evidence>
<keyword evidence="7" id="KW-0732">Signal</keyword>
<evidence type="ECO:0000256" key="3">
    <source>
        <dbReference type="ARBA" id="ARBA00022692"/>
    </source>
</evidence>
<dbReference type="InterPro" id="IPR007248">
    <property type="entry name" value="Mpv17_PMP22"/>
</dbReference>
<feature type="transmembrane region" description="Helical" evidence="6">
    <location>
        <begin position="151"/>
        <end position="171"/>
    </location>
</feature>
<evidence type="ECO:0000256" key="7">
    <source>
        <dbReference type="SAM" id="SignalP"/>
    </source>
</evidence>
<comment type="similarity">
    <text evidence="2 6">Belongs to the peroxisomal membrane protein PXMP2/4 family.</text>
</comment>
<evidence type="ECO:0000256" key="2">
    <source>
        <dbReference type="ARBA" id="ARBA00006824"/>
    </source>
</evidence>
<organism evidence="9">
    <name type="scientific">Craspedostauros australis</name>
    <dbReference type="NCBI Taxonomy" id="1486917"/>
    <lineage>
        <taxon>Eukaryota</taxon>
        <taxon>Sar</taxon>
        <taxon>Stramenopiles</taxon>
        <taxon>Ochrophyta</taxon>
        <taxon>Bacillariophyta</taxon>
        <taxon>Bacillariophyceae</taxon>
        <taxon>Bacillariophycidae</taxon>
        <taxon>Naviculales</taxon>
        <taxon>Naviculaceae</taxon>
        <taxon>Craspedostauros</taxon>
    </lineage>
</organism>
<feature type="transmembrane region" description="Helical" evidence="6">
    <location>
        <begin position="112"/>
        <end position="131"/>
    </location>
</feature>
<dbReference type="GO" id="GO:0005737">
    <property type="term" value="C:cytoplasm"/>
    <property type="evidence" value="ECO:0007669"/>
    <property type="project" value="TreeGrafter"/>
</dbReference>
<dbReference type="Pfam" id="PF04117">
    <property type="entry name" value="Mpv17_PMP22"/>
    <property type="match status" value="1"/>
</dbReference>
<feature type="chain" id="PRO_5036191634" description="Peroxisomal membrane protein MPV17" evidence="7">
    <location>
        <begin position="22"/>
        <end position="236"/>
    </location>
</feature>
<evidence type="ECO:0000256" key="1">
    <source>
        <dbReference type="ARBA" id="ARBA00004141"/>
    </source>
</evidence>
<evidence type="ECO:0000313" key="9">
    <source>
        <dbReference type="EMBL" id="CAD8334867.1"/>
    </source>
</evidence>
<feature type="transmembrane region" description="Helical" evidence="6">
    <location>
        <begin position="216"/>
        <end position="234"/>
    </location>
</feature>
<feature type="signal peptide" evidence="7">
    <location>
        <begin position="1"/>
        <end position="21"/>
    </location>
</feature>
<protein>
    <recommendedName>
        <fullName evidence="10">Peroxisomal membrane protein MPV17</fullName>
    </recommendedName>
</protein>
<keyword evidence="5 6" id="KW-0472">Membrane</keyword>
<dbReference type="EMBL" id="HBEF01011045">
    <property type="protein sequence ID" value="CAD8334866.1"/>
    <property type="molecule type" value="Transcribed_RNA"/>
</dbReference>
<name>A0A6T6F9N6_9STRA</name>
<keyword evidence="4 6" id="KW-1133">Transmembrane helix</keyword>
<gene>
    <name evidence="8" type="ORF">CAUS1442_LOCUS6971</name>
    <name evidence="9" type="ORF">CAUS1442_LOCUS6972</name>
</gene>
<evidence type="ECO:0008006" key="10">
    <source>
        <dbReference type="Google" id="ProtNLM"/>
    </source>
</evidence>
<dbReference type="EMBL" id="HBEF01011046">
    <property type="protein sequence ID" value="CAD8334867.1"/>
    <property type="molecule type" value="Transcribed_RNA"/>
</dbReference>
<evidence type="ECO:0000313" key="8">
    <source>
        <dbReference type="EMBL" id="CAD8334866.1"/>
    </source>
</evidence>
<dbReference type="GO" id="GO:0016020">
    <property type="term" value="C:membrane"/>
    <property type="evidence" value="ECO:0007669"/>
    <property type="project" value="UniProtKB-SubCell"/>
</dbReference>
<evidence type="ECO:0000256" key="4">
    <source>
        <dbReference type="ARBA" id="ARBA00022989"/>
    </source>
</evidence>
<reference evidence="9" key="1">
    <citation type="submission" date="2021-01" db="EMBL/GenBank/DDBJ databases">
        <authorList>
            <person name="Corre E."/>
            <person name="Pelletier E."/>
            <person name="Niang G."/>
            <person name="Scheremetjew M."/>
            <person name="Finn R."/>
            <person name="Kale V."/>
            <person name="Holt S."/>
            <person name="Cochrane G."/>
            <person name="Meng A."/>
            <person name="Brown T."/>
            <person name="Cohen L."/>
        </authorList>
    </citation>
    <scope>NUCLEOTIDE SEQUENCE</scope>
    <source>
        <strain evidence="9">CCMP3328</strain>
    </source>
</reference>
<accession>A0A6T6F9N6</accession>
<dbReference type="AlphaFoldDB" id="A0A6T6F9N6"/>
<proteinExistence type="inferred from homology"/>
<sequence length="236" mass="26092">MKLNLTIILVISFCLAASAFGVNPQQPTVKKVATVDSVPSAFRKDSAVVQSRLFRDVNKVRGGAVPGWAAYNRALEDSPLIAKACTSLVGWALGDLLTQFFLSNAAFDMKRFITLSLFGFLYHGPSGHYFYNWLDSKVEGTDGKSVAMKVAFDQIIWCPLFMTVFFTYLGVVNGDSFSAIGNKIKNDLLAACQGSWKVWPIVHAVNFRFISTKHRLVFINGVQIAFNMFLSLIGNK</sequence>